<dbReference type="SMART" id="SM00849">
    <property type="entry name" value="Lactamase_B"/>
    <property type="match status" value="1"/>
</dbReference>
<evidence type="ECO:0000259" key="3">
    <source>
        <dbReference type="SMART" id="SM00849"/>
    </source>
</evidence>
<dbReference type="PANTHER" id="PTHR43546">
    <property type="entry name" value="UPF0173 METAL-DEPENDENT HYDROLASE MJ1163-RELATED"/>
    <property type="match status" value="1"/>
</dbReference>
<feature type="domain" description="Metallo-beta-lactamase" evidence="3">
    <location>
        <begin position="11"/>
        <end position="185"/>
    </location>
</feature>
<protein>
    <recommendedName>
        <fullName evidence="2">UPF0173 metal-dependent hydrolase ENS19_07835</fullName>
    </recommendedName>
</protein>
<evidence type="ECO:0000313" key="4">
    <source>
        <dbReference type="EMBL" id="HFK21167.1"/>
    </source>
</evidence>
<dbReference type="InterPro" id="IPR022877">
    <property type="entry name" value="UPF0173"/>
</dbReference>
<dbReference type="AlphaFoldDB" id="A0A7C3FBL2"/>
<name>A0A7C3FBL2_9CREN</name>
<dbReference type="SUPFAM" id="SSF56281">
    <property type="entry name" value="Metallo-hydrolase/oxidoreductase"/>
    <property type="match status" value="1"/>
</dbReference>
<gene>
    <name evidence="4" type="ORF">ENS19_07835</name>
</gene>
<dbReference type="Gene3D" id="3.60.15.10">
    <property type="entry name" value="Ribonuclease Z/Hydroxyacylglutathione hydrolase-like"/>
    <property type="match status" value="1"/>
</dbReference>
<dbReference type="Pfam" id="PF13483">
    <property type="entry name" value="Lactamase_B_3"/>
    <property type="match status" value="1"/>
</dbReference>
<accession>A0A7C3FBL2</accession>
<evidence type="ECO:0000256" key="2">
    <source>
        <dbReference type="HAMAP-Rule" id="MF_00457"/>
    </source>
</evidence>
<dbReference type="InterPro" id="IPR001279">
    <property type="entry name" value="Metallo-B-lactamas"/>
</dbReference>
<reference evidence="4" key="1">
    <citation type="journal article" date="2020" name="mSystems">
        <title>Genome- and Community-Level Interaction Insights into Carbon Utilization and Element Cycling Functions of Hydrothermarchaeota in Hydrothermal Sediment.</title>
        <authorList>
            <person name="Zhou Z."/>
            <person name="Liu Y."/>
            <person name="Xu W."/>
            <person name="Pan J."/>
            <person name="Luo Z.H."/>
            <person name="Li M."/>
        </authorList>
    </citation>
    <scope>NUCLEOTIDE SEQUENCE [LARGE SCALE GENOMIC DNA]</scope>
    <source>
        <strain evidence="4">SpSt-468</strain>
    </source>
</reference>
<comment type="similarity">
    <text evidence="2">Belongs to the UPF0173 family.</text>
</comment>
<proteinExistence type="inferred from homology"/>
<dbReference type="GO" id="GO:0016787">
    <property type="term" value="F:hydrolase activity"/>
    <property type="evidence" value="ECO:0007669"/>
    <property type="project" value="UniProtKB-UniRule"/>
</dbReference>
<evidence type="ECO:0000256" key="1">
    <source>
        <dbReference type="ARBA" id="ARBA00022801"/>
    </source>
</evidence>
<dbReference type="NCBIfam" id="NF001911">
    <property type="entry name" value="PRK00685.1"/>
    <property type="match status" value="1"/>
</dbReference>
<dbReference type="InterPro" id="IPR050114">
    <property type="entry name" value="UPF0173_UPF0282_UlaG_hydrolase"/>
</dbReference>
<keyword evidence="1 2" id="KW-0378">Hydrolase</keyword>
<dbReference type="PANTHER" id="PTHR43546:SF3">
    <property type="entry name" value="UPF0173 METAL-DEPENDENT HYDROLASE MJ1163"/>
    <property type="match status" value="1"/>
</dbReference>
<dbReference type="EMBL" id="DSTX01000013">
    <property type="protein sequence ID" value="HFK21167.1"/>
    <property type="molecule type" value="Genomic_DNA"/>
</dbReference>
<sequence length="222" mass="24441">MGEKMKIRWLGHSGFEINIDGKHIVVDPFLEGNPKCKVRLEEISRTDIVAVTHAHFDHLGDSVELSKRDGSAFVCLYENRHFADEAGIEEVVALNIGGSCEVRGITVTCTNALHSGNPCGFIFKGGKESVYHAGDTGIFGDMALIHKLYTPDVAMIPIGGRYTMGPREAAEAIDLIRPKYVIPMHYNTFDAIKQNPEEFRDMVLRSSSCNVILLEEGGSFAV</sequence>
<comment type="caution">
    <text evidence="4">The sequence shown here is derived from an EMBL/GenBank/DDBJ whole genome shotgun (WGS) entry which is preliminary data.</text>
</comment>
<dbReference type="InterPro" id="IPR036866">
    <property type="entry name" value="RibonucZ/Hydroxyglut_hydro"/>
</dbReference>
<dbReference type="HAMAP" id="MF_00457">
    <property type="entry name" value="UPF0173"/>
    <property type="match status" value="1"/>
</dbReference>
<organism evidence="4">
    <name type="scientific">Candidatus Methanomethylicus mesodigestus</name>
    <dbReference type="NCBI Taxonomy" id="1867258"/>
    <lineage>
        <taxon>Archaea</taxon>
        <taxon>Thermoproteota</taxon>
        <taxon>Methanosuratincolia</taxon>
        <taxon>Candidatus Methanomethylicales</taxon>
        <taxon>Candidatus Methanomethylicaceae</taxon>
        <taxon>Candidatus Methanomethylicus</taxon>
    </lineage>
</organism>